<evidence type="ECO:0000259" key="13">
    <source>
        <dbReference type="PROSITE" id="PS51192"/>
    </source>
</evidence>
<gene>
    <name evidence="12" type="primary">priA</name>
    <name evidence="15" type="ORF">HELGO_WM42701</name>
</gene>
<keyword evidence="2 12" id="KW-0235">DNA replication</keyword>
<keyword evidence="8 12" id="KW-0067">ATP-binding</keyword>
<keyword evidence="5 12" id="KW-0378">Hydrolase</keyword>
<dbReference type="InterPro" id="IPR040498">
    <property type="entry name" value="PriA_CRR"/>
</dbReference>
<dbReference type="InterPro" id="IPR027417">
    <property type="entry name" value="P-loop_NTPase"/>
</dbReference>
<evidence type="ECO:0000256" key="8">
    <source>
        <dbReference type="ARBA" id="ARBA00022840"/>
    </source>
</evidence>
<feature type="domain" description="Helicase ATP-binding" evidence="13">
    <location>
        <begin position="211"/>
        <end position="378"/>
    </location>
</feature>
<dbReference type="InterPro" id="IPR014001">
    <property type="entry name" value="Helicase_ATP-bd"/>
</dbReference>
<evidence type="ECO:0000256" key="2">
    <source>
        <dbReference type="ARBA" id="ARBA00022705"/>
    </source>
</evidence>
<feature type="binding site" evidence="12">
    <location>
        <position position="449"/>
    </location>
    <ligand>
        <name>Zn(2+)</name>
        <dbReference type="ChEBI" id="CHEBI:29105"/>
        <label>2</label>
    </ligand>
</feature>
<comment type="catalytic activity">
    <reaction evidence="11 12">
        <text>ATP + H2O = ADP + phosphate + H(+)</text>
        <dbReference type="Rhea" id="RHEA:13065"/>
        <dbReference type="ChEBI" id="CHEBI:15377"/>
        <dbReference type="ChEBI" id="CHEBI:15378"/>
        <dbReference type="ChEBI" id="CHEBI:30616"/>
        <dbReference type="ChEBI" id="CHEBI:43474"/>
        <dbReference type="ChEBI" id="CHEBI:456216"/>
        <dbReference type="EC" id="5.6.2.4"/>
    </reaction>
</comment>
<comment type="similarity">
    <text evidence="12">Belongs to the helicase family. PriA subfamily.</text>
</comment>
<dbReference type="Gene3D" id="3.40.1440.60">
    <property type="entry name" value="PriA, 3(prime) DNA-binding domain"/>
    <property type="match status" value="1"/>
</dbReference>
<dbReference type="Pfam" id="PF00271">
    <property type="entry name" value="Helicase_C"/>
    <property type="match status" value="1"/>
</dbReference>
<evidence type="ECO:0000256" key="9">
    <source>
        <dbReference type="ARBA" id="ARBA00023125"/>
    </source>
</evidence>
<sequence>MAHTLLRVAIPRPLFRFYDYYYEGEGIPQIGSRVRIDFGHTEMTGLIIELPKTSSVEELKPVLKLLDKVPLINAATLKFLRWAANYYHHPLGEVIQNALPVALRATRQIPTSLKWHITQTDQSETLKNAPKQQALYEFLCEEAVGIKEEVLKQKLGTSYKNTLKQLSKKALIASEICEAEFIMPTTMLDNATARLQLTKEQSDCVEQIKGIANSDSPMPVLLHGITGSGKTEIYLHAIEPTLEEAKQVLILVPEIGLTPQLTQRFQYFFPKAKIVLLHSKLANIERMNAWLAAQTGQADIIIGTRSAVFTPIPRLGQIIIDEEHDASLKQQEGFRYHARDLAIKRAHDQKIPIIIGSATPSLESYYNVQSGRYHYLLLKKRPGARVQPEVLLQDVRGLPLEAGLSPPLIKAIKAHLEAGNQAMVFLNRRGFAPALYCPQCGWHAQCKSCDANMTYHAHKQKVICHHCDYEETVKPACPDCGNTHISTKGQGTERLEHTLQTQLPNSHIVRIDRDTTQQKHALTEKLKVVNAGDPVLLIGTQMLAKGHDFPNLTLVGILDVDQSLFSTDFRAWEKLAQLVIQVSGRAGRAEKKGTVILQTSQPEHPFFHTLLTGGYLAIANQSLQERKNWHFPPYAHQMLIRANAAKQEHASNFLQDLKDSIAEHASTDCILLGPAPSPMEKRNNRYRFQLLITAKNRKQLHQMAQEMTINSENIKKRGGLRWSIDIDPIDYS</sequence>
<dbReference type="EMBL" id="CACVAY010000080">
    <property type="protein sequence ID" value="CAA6817038.1"/>
    <property type="molecule type" value="Genomic_DNA"/>
</dbReference>
<accession>A0A6S6TKW6</accession>
<dbReference type="HAMAP" id="MF_00983">
    <property type="entry name" value="PriA"/>
    <property type="match status" value="1"/>
</dbReference>
<evidence type="ECO:0000256" key="7">
    <source>
        <dbReference type="ARBA" id="ARBA00022833"/>
    </source>
</evidence>
<dbReference type="Pfam" id="PF00270">
    <property type="entry name" value="DEAD"/>
    <property type="match status" value="1"/>
</dbReference>
<evidence type="ECO:0000256" key="10">
    <source>
        <dbReference type="ARBA" id="ARBA00023235"/>
    </source>
</evidence>
<dbReference type="PROSITE" id="PS51194">
    <property type="entry name" value="HELICASE_CTER"/>
    <property type="match status" value="1"/>
</dbReference>
<keyword evidence="3 12" id="KW-0479">Metal-binding</keyword>
<dbReference type="PANTHER" id="PTHR30580:SF0">
    <property type="entry name" value="PRIMOSOMAL PROTEIN N"/>
    <property type="match status" value="1"/>
</dbReference>
<organism evidence="15">
    <name type="scientific">uncultured Thiotrichaceae bacterium</name>
    <dbReference type="NCBI Taxonomy" id="298394"/>
    <lineage>
        <taxon>Bacteria</taxon>
        <taxon>Pseudomonadati</taxon>
        <taxon>Pseudomonadota</taxon>
        <taxon>Gammaproteobacteria</taxon>
        <taxon>Thiotrichales</taxon>
        <taxon>Thiotrichaceae</taxon>
        <taxon>environmental samples</taxon>
    </lineage>
</organism>
<evidence type="ECO:0000256" key="6">
    <source>
        <dbReference type="ARBA" id="ARBA00022806"/>
    </source>
</evidence>
<dbReference type="PROSITE" id="PS51192">
    <property type="entry name" value="HELICASE_ATP_BIND_1"/>
    <property type="match status" value="1"/>
</dbReference>
<dbReference type="InterPro" id="IPR001650">
    <property type="entry name" value="Helicase_C-like"/>
</dbReference>
<dbReference type="SMART" id="SM00490">
    <property type="entry name" value="HELICc"/>
    <property type="match status" value="1"/>
</dbReference>
<dbReference type="GO" id="GO:0006310">
    <property type="term" value="P:DNA recombination"/>
    <property type="evidence" value="ECO:0007669"/>
    <property type="project" value="InterPro"/>
</dbReference>
<feature type="domain" description="Helicase C-terminal" evidence="14">
    <location>
        <begin position="472"/>
        <end position="634"/>
    </location>
</feature>
<evidence type="ECO:0000256" key="1">
    <source>
        <dbReference type="ARBA" id="ARBA00022515"/>
    </source>
</evidence>
<keyword evidence="1 12" id="KW-0639">Primosome</keyword>
<proteinExistence type="inferred from homology"/>
<feature type="binding site" evidence="12">
    <location>
        <position position="480"/>
    </location>
    <ligand>
        <name>Zn(2+)</name>
        <dbReference type="ChEBI" id="CHEBI:29105"/>
        <label>1</label>
    </ligand>
</feature>
<dbReference type="NCBIfam" id="NF004067">
    <property type="entry name" value="PRK05580.1-4"/>
    <property type="match status" value="1"/>
</dbReference>
<dbReference type="GO" id="GO:0006270">
    <property type="term" value="P:DNA replication initiation"/>
    <property type="evidence" value="ECO:0007669"/>
    <property type="project" value="TreeGrafter"/>
</dbReference>
<keyword evidence="7 12" id="KW-0862">Zinc</keyword>
<name>A0A6S6TKW6_9GAMM</name>
<dbReference type="SMART" id="SM00487">
    <property type="entry name" value="DEXDc"/>
    <property type="match status" value="1"/>
</dbReference>
<dbReference type="InterPro" id="IPR041236">
    <property type="entry name" value="PriA_C"/>
</dbReference>
<dbReference type="AlphaFoldDB" id="A0A6S6TKW6"/>
<dbReference type="GO" id="GO:0006269">
    <property type="term" value="P:DNA replication, synthesis of primer"/>
    <property type="evidence" value="ECO:0007669"/>
    <property type="project" value="UniProtKB-KW"/>
</dbReference>
<evidence type="ECO:0000313" key="15">
    <source>
        <dbReference type="EMBL" id="CAA6817038.1"/>
    </source>
</evidence>
<dbReference type="SUPFAM" id="SSF52540">
    <property type="entry name" value="P-loop containing nucleoside triphosphate hydrolases"/>
    <property type="match status" value="2"/>
</dbReference>
<feature type="binding site" evidence="12">
    <location>
        <position position="467"/>
    </location>
    <ligand>
        <name>Zn(2+)</name>
        <dbReference type="ChEBI" id="CHEBI:29105"/>
        <label>2</label>
    </ligand>
</feature>
<dbReference type="InterPro" id="IPR005259">
    <property type="entry name" value="PriA"/>
</dbReference>
<dbReference type="PANTHER" id="PTHR30580">
    <property type="entry name" value="PRIMOSOMAL PROTEIN N"/>
    <property type="match status" value="1"/>
</dbReference>
<dbReference type="CDD" id="cd17929">
    <property type="entry name" value="DEXHc_priA"/>
    <property type="match status" value="1"/>
</dbReference>
<reference evidence="15" key="1">
    <citation type="submission" date="2020-01" db="EMBL/GenBank/DDBJ databases">
        <authorList>
            <person name="Meier V. D."/>
            <person name="Meier V D."/>
        </authorList>
    </citation>
    <scope>NUCLEOTIDE SEQUENCE</scope>
    <source>
        <strain evidence="15">HLG_WM_MAG_07</strain>
    </source>
</reference>
<dbReference type="Pfam" id="PF18319">
    <property type="entry name" value="Zn_ribbon_PriA"/>
    <property type="match status" value="1"/>
</dbReference>
<feature type="binding site" evidence="12">
    <location>
        <position position="477"/>
    </location>
    <ligand>
        <name>Zn(2+)</name>
        <dbReference type="ChEBI" id="CHEBI:29105"/>
        <label>1</label>
    </ligand>
</feature>
<dbReference type="GO" id="GO:0016787">
    <property type="term" value="F:hydrolase activity"/>
    <property type="evidence" value="ECO:0007669"/>
    <property type="project" value="UniProtKB-KW"/>
</dbReference>
<protein>
    <recommendedName>
        <fullName evidence="12">Replication restart protein PriA</fullName>
    </recommendedName>
    <alternativeName>
        <fullName evidence="12">ATP-dependent DNA helicase PriA</fullName>
        <ecNumber evidence="12">5.6.2.4</ecNumber>
    </alternativeName>
    <alternativeName>
        <fullName evidence="12">DNA 3'-5' helicase PriA</fullName>
    </alternativeName>
</protein>
<comment type="cofactor">
    <cofactor evidence="12">
        <name>Zn(2+)</name>
        <dbReference type="ChEBI" id="CHEBI:29105"/>
    </cofactor>
    <text evidence="12">Binds 2 zinc ions per subunit.</text>
</comment>
<evidence type="ECO:0000259" key="14">
    <source>
        <dbReference type="PROSITE" id="PS51194"/>
    </source>
</evidence>
<evidence type="ECO:0000256" key="12">
    <source>
        <dbReference type="HAMAP-Rule" id="MF_00983"/>
    </source>
</evidence>
<evidence type="ECO:0000256" key="5">
    <source>
        <dbReference type="ARBA" id="ARBA00022801"/>
    </source>
</evidence>
<keyword evidence="9 12" id="KW-0238">DNA-binding</keyword>
<dbReference type="GO" id="GO:0043138">
    <property type="term" value="F:3'-5' DNA helicase activity"/>
    <property type="evidence" value="ECO:0007669"/>
    <property type="project" value="UniProtKB-EC"/>
</dbReference>
<keyword evidence="6 12" id="KW-0347">Helicase</keyword>
<feature type="binding site" evidence="12">
    <location>
        <position position="440"/>
    </location>
    <ligand>
        <name>Zn(2+)</name>
        <dbReference type="ChEBI" id="CHEBI:29105"/>
        <label>1</label>
    </ligand>
</feature>
<dbReference type="EC" id="5.6.2.4" evidence="12"/>
<comment type="function">
    <text evidence="12">Initiates the restart of stalled replication forks, which reloads the replicative helicase on sites other than the origin of replication. Recognizes and binds to abandoned replication forks and remodels them to uncover a helicase loading site. Promotes assembly of the primosome at these replication forks.</text>
</comment>
<dbReference type="FunFam" id="3.40.50.300:FF:000489">
    <property type="entry name" value="Primosome assembly protein PriA"/>
    <property type="match status" value="1"/>
</dbReference>
<dbReference type="InterPro" id="IPR042115">
    <property type="entry name" value="PriA_3primeBD_sf"/>
</dbReference>
<dbReference type="CDD" id="cd18804">
    <property type="entry name" value="SF2_C_priA"/>
    <property type="match status" value="1"/>
</dbReference>
<keyword evidence="10 12" id="KW-0413">Isomerase</keyword>
<evidence type="ECO:0000256" key="11">
    <source>
        <dbReference type="ARBA" id="ARBA00048988"/>
    </source>
</evidence>
<dbReference type="GO" id="GO:0003677">
    <property type="term" value="F:DNA binding"/>
    <property type="evidence" value="ECO:0007669"/>
    <property type="project" value="UniProtKB-UniRule"/>
</dbReference>
<dbReference type="Pfam" id="PF17764">
    <property type="entry name" value="PriA_3primeBD"/>
    <property type="match status" value="1"/>
</dbReference>
<feature type="binding site" evidence="12">
    <location>
        <position position="464"/>
    </location>
    <ligand>
        <name>Zn(2+)</name>
        <dbReference type="ChEBI" id="CHEBI:29105"/>
        <label>2</label>
    </ligand>
</feature>
<keyword evidence="4 12" id="KW-0547">Nucleotide-binding</keyword>
<comment type="subunit">
    <text evidence="12">Component of the replication restart primosome.</text>
</comment>
<dbReference type="GO" id="GO:0006302">
    <property type="term" value="P:double-strand break repair"/>
    <property type="evidence" value="ECO:0007669"/>
    <property type="project" value="InterPro"/>
</dbReference>
<feature type="binding site" evidence="12">
    <location>
        <position position="437"/>
    </location>
    <ligand>
        <name>Zn(2+)</name>
        <dbReference type="ChEBI" id="CHEBI:29105"/>
        <label>1</label>
    </ligand>
</feature>
<feature type="binding site" evidence="12">
    <location>
        <position position="446"/>
    </location>
    <ligand>
        <name>Zn(2+)</name>
        <dbReference type="ChEBI" id="CHEBI:29105"/>
        <label>2</label>
    </ligand>
</feature>
<evidence type="ECO:0000256" key="4">
    <source>
        <dbReference type="ARBA" id="ARBA00022741"/>
    </source>
</evidence>
<dbReference type="GO" id="GO:0008270">
    <property type="term" value="F:zinc ion binding"/>
    <property type="evidence" value="ECO:0007669"/>
    <property type="project" value="UniProtKB-UniRule"/>
</dbReference>
<dbReference type="Gene3D" id="3.40.50.300">
    <property type="entry name" value="P-loop containing nucleotide triphosphate hydrolases"/>
    <property type="match status" value="2"/>
</dbReference>
<evidence type="ECO:0000256" key="3">
    <source>
        <dbReference type="ARBA" id="ARBA00022723"/>
    </source>
</evidence>
<dbReference type="GO" id="GO:0005524">
    <property type="term" value="F:ATP binding"/>
    <property type="evidence" value="ECO:0007669"/>
    <property type="project" value="UniProtKB-UniRule"/>
</dbReference>
<dbReference type="Pfam" id="PF18074">
    <property type="entry name" value="PriA_C"/>
    <property type="match status" value="1"/>
</dbReference>
<dbReference type="NCBIfam" id="TIGR00595">
    <property type="entry name" value="priA"/>
    <property type="match status" value="1"/>
</dbReference>
<dbReference type="InterPro" id="IPR041222">
    <property type="entry name" value="PriA_3primeBD"/>
</dbReference>
<comment type="catalytic activity">
    <reaction evidence="12">
        <text>Couples ATP hydrolysis with the unwinding of duplex DNA by translocating in the 3'-5' direction.</text>
        <dbReference type="EC" id="5.6.2.4"/>
    </reaction>
</comment>
<dbReference type="InterPro" id="IPR011545">
    <property type="entry name" value="DEAD/DEAH_box_helicase_dom"/>
</dbReference>
<dbReference type="GO" id="GO:1990077">
    <property type="term" value="C:primosome complex"/>
    <property type="evidence" value="ECO:0007669"/>
    <property type="project" value="UniProtKB-UniRule"/>
</dbReference>